<proteinExistence type="predicted"/>
<protein>
    <submittedName>
        <fullName evidence="3">Uncharacterized protein</fullName>
    </submittedName>
</protein>
<reference evidence="3 4" key="1">
    <citation type="journal article" date="2019" name="Microbiol. Resour. Announc.">
        <title>Complete Genome Sequence of Halomonas sulfidaeris Strain Esulfide1 Isolated from a Metal Sulfide Rock at a Depth of 2,200 Meters, Obtained Using Nanopore Sequencing.</title>
        <authorList>
            <person name="Saito M."/>
            <person name="Nishigata A."/>
            <person name="Galipon J."/>
            <person name="Arakawa K."/>
        </authorList>
    </citation>
    <scope>NUCLEOTIDE SEQUENCE [LARGE SCALE GENOMIC DNA]</scope>
    <source>
        <strain evidence="3 4">ATCC BAA-803</strain>
    </source>
</reference>
<feature type="transmembrane region" description="Helical" evidence="2">
    <location>
        <begin position="35"/>
        <end position="55"/>
    </location>
</feature>
<evidence type="ECO:0000256" key="1">
    <source>
        <dbReference type="SAM" id="MobiDB-lite"/>
    </source>
</evidence>
<keyword evidence="2" id="KW-0472">Membrane</keyword>
<dbReference type="AlphaFoldDB" id="A0A455U4M8"/>
<evidence type="ECO:0000256" key="2">
    <source>
        <dbReference type="SAM" id="Phobius"/>
    </source>
</evidence>
<gene>
    <name evidence="3" type="ORF">HSBAA_21910</name>
</gene>
<dbReference type="Proteomes" id="UP000320231">
    <property type="component" value="Chromosome"/>
</dbReference>
<dbReference type="EMBL" id="AP019514">
    <property type="protein sequence ID" value="BBI60885.1"/>
    <property type="molecule type" value="Genomic_DNA"/>
</dbReference>
<name>A0A455U4M8_9GAMM</name>
<evidence type="ECO:0000313" key="4">
    <source>
        <dbReference type="Proteomes" id="UP000320231"/>
    </source>
</evidence>
<sequence length="139" mass="14801">MNMINVKGTKNALPESDASQRYVQKSGDEVSRAPLVIGGLLAGVAAYLGSIFSWGREPQPPPQTKSGDTAAELLQAAKPAATAAEIETPAEVDQRASLRAGLRTTCRVPKASAPECLQSTMLRDRCRFVIRATAETCRS</sequence>
<keyword evidence="2" id="KW-0812">Transmembrane</keyword>
<accession>A0A455U4M8</accession>
<organism evidence="3 4">
    <name type="scientific">Vreelandella sulfidaeris</name>
    <dbReference type="NCBI Taxonomy" id="115553"/>
    <lineage>
        <taxon>Bacteria</taxon>
        <taxon>Pseudomonadati</taxon>
        <taxon>Pseudomonadota</taxon>
        <taxon>Gammaproteobacteria</taxon>
        <taxon>Oceanospirillales</taxon>
        <taxon>Halomonadaceae</taxon>
        <taxon>Vreelandella</taxon>
    </lineage>
</organism>
<evidence type="ECO:0000313" key="3">
    <source>
        <dbReference type="EMBL" id="BBI60885.1"/>
    </source>
</evidence>
<feature type="region of interest" description="Disordered" evidence="1">
    <location>
        <begin position="1"/>
        <end position="20"/>
    </location>
</feature>
<dbReference type="KEGG" id="hsr:HSBAA_21910"/>
<keyword evidence="2" id="KW-1133">Transmembrane helix</keyword>